<reference evidence="18" key="1">
    <citation type="submission" date="2025-08" db="UniProtKB">
        <authorList>
            <consortium name="RefSeq"/>
        </authorList>
    </citation>
    <scope>IDENTIFICATION</scope>
</reference>
<dbReference type="InterPro" id="IPR052409">
    <property type="entry name" value="Myosin-III_kinase_activity"/>
</dbReference>
<feature type="compositionally biased region" description="Polar residues" evidence="14">
    <location>
        <begin position="1141"/>
        <end position="1156"/>
    </location>
</feature>
<dbReference type="Gene3D" id="1.10.10.820">
    <property type="match status" value="1"/>
</dbReference>
<dbReference type="Gene3D" id="1.10.510.10">
    <property type="entry name" value="Transferase(Phosphotransferase) domain 1"/>
    <property type="match status" value="1"/>
</dbReference>
<accession>A0AAJ7WH20</accession>
<dbReference type="GeneID" id="100899067"/>
<sequence length="1308" mass="148861">MNRPPDIIEDGFPKGPRDPKLQTFYRCLSQVVDILALPEPGSRFQLIQVVGEGTYGEVYAARDTATGRMVAVKIMENISDNKEEMEEEYRVLRDLGSHPNLPNYYGVFFKPAKNREDDQVWFVMELCTGGSVTDLVQTLRHSGKRLPEVIIAYIMKETLEALGYLHANHCMHRDIKGHNILLTENGAVKLVDFGVSSHLKETLARRNTSVGTPYWMAPEVVACERQADFSYDIRCDVWSLGITALELAQGEPPLSHLHPMRALFQIPRNAPPRLKAPQEWSATFNSFVQNCLVKNFEERPFVRDLLCHPFVRLEDSTIRKIRAEIIRMLKERKRWGIIKRPPEITTKHGQLKTDRKSKPEPILVDDLALMEVLSEDTILEQLSRRYKQGQIYTYIGDILLALNPFQHLSIYSADVSARYRNKSRADNPPHIFAVGDSAFHAMLHQRRNQVIVVSGESGAGKTESANFLLRQMVALGKSGTSNHRLEEKILQVNPIMEAFGNARTGINHNSSRFGKFLDLSFSSGSGRVLGAKLSVYLLEQSRVVRQTSLERNFHIFYYLYDGLASQNLLGAYYLEPCPKKRSHRYLQGVNPPDRETSVLHARRLIAVKQGFELLGFRATEIDTIYRILAAIIHLGDVEVRPTETLFQTSGCVIVNAEKIPQVAKLLGLNPDDLLEALSTCSISMRGEVIVRPSTAQEAETARDAMAKALFGRLFDWIVNQINRHLGCKTRPDNHAERSIALLDIFGYEDFEKNSFEQLCINIANEQMQYYFNKHVFALEQQEYANEGLDMNQVVFNDNRPVLDMFLSRPMGLLALLDEESTFPKSTDQSLVDKFHTNIKSAHYVRPKSNALQFTVIHYAGLVTYDARGFLEKNRNHLPTCIIQLLNRSTLSVLSALFPASTTFVNTPINVGDPKQSRAIQTMGSYFRYSLMDLLQKMISGTPHFVRCIKPNDQRAPTHLQKEKVLNQLRYTGVLETIRIRQQGYSHRLTFLDFLKRYCFLGFSFNARVNPTRENCELLLKRLRIEDYAMGRSKVFLKYYHVEYLSRQYEAQVNKIVRVQALCRRWLAVRAMRRLREKLNSKVQVMHPCSTEDLRRAVAKKATPCTGQCKIADCKNKPRQSFIPPPPPPVLPTKVAPLPAQAPQSHQRPSKDNIVSDNNHKNRIHNKIISHDNNSNLNHNHAEIGRPNSSGSSSGGRPSILEMESWWEKRSQRSTPSPGSTEPNSLDPADDPNQGPFQFKKILKSHSHNHSNSSSPLNSTTKTQDSGVFDFRKVLRKTRIAPTETLRRCKGLVPLTENDAKIISFLQIE</sequence>
<evidence type="ECO:0000256" key="6">
    <source>
        <dbReference type="ARBA" id="ARBA00022840"/>
    </source>
</evidence>
<feature type="compositionally biased region" description="Low complexity" evidence="14">
    <location>
        <begin position="1170"/>
        <end position="1198"/>
    </location>
</feature>
<evidence type="ECO:0000256" key="13">
    <source>
        <dbReference type="PROSITE-ProRule" id="PRU10141"/>
    </source>
</evidence>
<dbReference type="Gene3D" id="3.40.850.10">
    <property type="entry name" value="Kinesin motor domain"/>
    <property type="match status" value="1"/>
</dbReference>
<dbReference type="InterPro" id="IPR017441">
    <property type="entry name" value="Protein_kinase_ATP_BS"/>
</dbReference>
<dbReference type="PROSITE" id="PS00107">
    <property type="entry name" value="PROTEIN_KINASE_ATP"/>
    <property type="match status" value="1"/>
</dbReference>
<evidence type="ECO:0000256" key="7">
    <source>
        <dbReference type="ARBA" id="ARBA00023123"/>
    </source>
</evidence>
<evidence type="ECO:0000256" key="4">
    <source>
        <dbReference type="ARBA" id="ARBA00022737"/>
    </source>
</evidence>
<feature type="domain" description="Protein kinase" evidence="15">
    <location>
        <begin position="44"/>
        <end position="311"/>
    </location>
</feature>
<keyword evidence="10" id="KW-0206">Cytoskeleton</keyword>
<dbReference type="PANTHER" id="PTHR46256">
    <property type="entry name" value="AGAP011099-PA"/>
    <property type="match status" value="1"/>
</dbReference>
<dbReference type="FunFam" id="1.10.510.10:FF:000421">
    <property type="entry name" value="Serine/threonine-protein kinase PAK 6"/>
    <property type="match status" value="1"/>
</dbReference>
<keyword evidence="9 12" id="KW-0009">Actin-binding</keyword>
<evidence type="ECO:0000256" key="2">
    <source>
        <dbReference type="ARBA" id="ARBA00004316"/>
    </source>
</evidence>
<dbReference type="SMART" id="SM00220">
    <property type="entry name" value="S_TKc"/>
    <property type="match status" value="1"/>
</dbReference>
<feature type="binding site" evidence="12">
    <location>
        <begin position="455"/>
        <end position="462"/>
    </location>
    <ligand>
        <name>ATP</name>
        <dbReference type="ChEBI" id="CHEBI:30616"/>
    </ligand>
</feature>
<dbReference type="InterPro" id="IPR000719">
    <property type="entry name" value="Prot_kinase_dom"/>
</dbReference>
<proteinExistence type="inferred from homology"/>
<dbReference type="GO" id="GO:0042995">
    <property type="term" value="C:cell projection"/>
    <property type="evidence" value="ECO:0007669"/>
    <property type="project" value="UniProtKB-SubCell"/>
</dbReference>
<gene>
    <name evidence="18" type="primary">LOC100899067</name>
</gene>
<dbReference type="Proteomes" id="UP000694867">
    <property type="component" value="Unplaced"/>
</dbReference>
<dbReference type="PANTHER" id="PTHR46256:SF3">
    <property type="entry name" value="MYOSIN MOTOR DOMAIN-CONTAINING PROTEIN"/>
    <property type="match status" value="1"/>
</dbReference>
<dbReference type="PROSITE" id="PS00108">
    <property type="entry name" value="PROTEIN_KINASE_ST"/>
    <property type="match status" value="1"/>
</dbReference>
<organism evidence="17 18">
    <name type="scientific">Galendromus occidentalis</name>
    <name type="common">western predatory mite</name>
    <dbReference type="NCBI Taxonomy" id="34638"/>
    <lineage>
        <taxon>Eukaryota</taxon>
        <taxon>Metazoa</taxon>
        <taxon>Ecdysozoa</taxon>
        <taxon>Arthropoda</taxon>
        <taxon>Chelicerata</taxon>
        <taxon>Arachnida</taxon>
        <taxon>Acari</taxon>
        <taxon>Parasitiformes</taxon>
        <taxon>Mesostigmata</taxon>
        <taxon>Gamasina</taxon>
        <taxon>Phytoseioidea</taxon>
        <taxon>Phytoseiidae</taxon>
        <taxon>Typhlodrominae</taxon>
        <taxon>Galendromus</taxon>
    </lineage>
</organism>
<dbReference type="KEGG" id="goe:100899067"/>
<evidence type="ECO:0000313" key="17">
    <source>
        <dbReference type="Proteomes" id="UP000694867"/>
    </source>
</evidence>
<evidence type="ECO:0000256" key="1">
    <source>
        <dbReference type="ARBA" id="ARBA00004245"/>
    </source>
</evidence>
<evidence type="ECO:0000256" key="5">
    <source>
        <dbReference type="ARBA" id="ARBA00022741"/>
    </source>
</evidence>
<dbReference type="SUPFAM" id="SSF52540">
    <property type="entry name" value="P-loop containing nucleoside triphosphate hydrolases"/>
    <property type="match status" value="1"/>
</dbReference>
<feature type="domain" description="Myosin motor" evidence="16">
    <location>
        <begin position="362"/>
        <end position="1049"/>
    </location>
</feature>
<dbReference type="GO" id="GO:0030832">
    <property type="term" value="P:regulation of actin filament length"/>
    <property type="evidence" value="ECO:0007669"/>
    <property type="project" value="TreeGrafter"/>
</dbReference>
<dbReference type="GO" id="GO:0000146">
    <property type="term" value="F:microfilament motor activity"/>
    <property type="evidence" value="ECO:0007669"/>
    <property type="project" value="TreeGrafter"/>
</dbReference>
<dbReference type="InterPro" id="IPR036961">
    <property type="entry name" value="Kinesin_motor_dom_sf"/>
</dbReference>
<dbReference type="GO" id="GO:0005524">
    <property type="term" value="F:ATP binding"/>
    <property type="evidence" value="ECO:0007669"/>
    <property type="project" value="UniProtKB-UniRule"/>
</dbReference>
<dbReference type="PRINTS" id="PR00193">
    <property type="entry name" value="MYOSINHEAVY"/>
</dbReference>
<keyword evidence="6 12" id="KW-0067">ATP-binding</keyword>
<feature type="compositionally biased region" description="Low complexity" evidence="14">
    <location>
        <begin position="1249"/>
        <end position="1258"/>
    </location>
</feature>
<feature type="binding site" evidence="13">
    <location>
        <position position="73"/>
    </location>
    <ligand>
        <name>ATP</name>
        <dbReference type="ChEBI" id="CHEBI:30616"/>
    </ligand>
</feature>
<evidence type="ECO:0000256" key="11">
    <source>
        <dbReference type="ARBA" id="ARBA00023273"/>
    </source>
</evidence>
<dbReference type="SMART" id="SM00242">
    <property type="entry name" value="MYSc"/>
    <property type="match status" value="1"/>
</dbReference>
<name>A0AAJ7WH20_9ACAR</name>
<keyword evidence="4" id="KW-0677">Repeat</keyword>
<dbReference type="Gene3D" id="1.20.5.4820">
    <property type="match status" value="1"/>
</dbReference>
<keyword evidence="5 12" id="KW-0547">Nucleotide-binding</keyword>
<dbReference type="InterPro" id="IPR008271">
    <property type="entry name" value="Ser/Thr_kinase_AS"/>
</dbReference>
<dbReference type="InterPro" id="IPR027417">
    <property type="entry name" value="P-loop_NTPase"/>
</dbReference>
<dbReference type="GO" id="GO:0004674">
    <property type="term" value="F:protein serine/threonine kinase activity"/>
    <property type="evidence" value="ECO:0007669"/>
    <property type="project" value="TreeGrafter"/>
</dbReference>
<dbReference type="Gene3D" id="1.20.120.720">
    <property type="entry name" value="Myosin VI head, motor domain, U50 subdomain"/>
    <property type="match status" value="1"/>
</dbReference>
<feature type="region of interest" description="Disordered" evidence="14">
    <location>
        <begin position="1244"/>
        <end position="1263"/>
    </location>
</feature>
<dbReference type="SUPFAM" id="SSF56112">
    <property type="entry name" value="Protein kinase-like (PK-like)"/>
    <property type="match status" value="1"/>
</dbReference>
<evidence type="ECO:0000259" key="15">
    <source>
        <dbReference type="PROSITE" id="PS50011"/>
    </source>
</evidence>
<evidence type="ECO:0000256" key="14">
    <source>
        <dbReference type="SAM" id="MobiDB-lite"/>
    </source>
</evidence>
<feature type="region of interest" description="Actin-binding" evidence="12">
    <location>
        <begin position="930"/>
        <end position="952"/>
    </location>
</feature>
<feature type="compositionally biased region" description="Polar residues" evidence="14">
    <location>
        <begin position="1212"/>
        <end position="1223"/>
    </location>
</feature>
<dbReference type="RefSeq" id="XP_028966557.1">
    <property type="nucleotide sequence ID" value="XM_029110724.1"/>
</dbReference>
<evidence type="ECO:0000256" key="3">
    <source>
        <dbReference type="ARBA" id="ARBA00022490"/>
    </source>
</evidence>
<dbReference type="InterPro" id="IPR011009">
    <property type="entry name" value="Kinase-like_dom_sf"/>
</dbReference>
<evidence type="ECO:0000256" key="9">
    <source>
        <dbReference type="ARBA" id="ARBA00023203"/>
    </source>
</evidence>
<keyword evidence="11" id="KW-0966">Cell projection</keyword>
<evidence type="ECO:0000256" key="8">
    <source>
        <dbReference type="ARBA" id="ARBA00023175"/>
    </source>
</evidence>
<protein>
    <submittedName>
        <fullName evidence="18">Myosin-IIIb</fullName>
    </submittedName>
</protein>
<dbReference type="FunFam" id="1.20.58.530:FF:000010">
    <property type="entry name" value="Myosin IIIA"/>
    <property type="match status" value="1"/>
</dbReference>
<comment type="subcellular location">
    <subcellularLocation>
        <location evidence="2">Cell projection</location>
    </subcellularLocation>
    <subcellularLocation>
        <location evidence="1">Cytoplasm</location>
        <location evidence="1">Cytoskeleton</location>
    </subcellularLocation>
</comment>
<keyword evidence="8 12" id="KW-0505">Motor protein</keyword>
<dbReference type="CDD" id="cd06608">
    <property type="entry name" value="STKc_myosinIII_N_like"/>
    <property type="match status" value="1"/>
</dbReference>
<comment type="similarity">
    <text evidence="12">Belongs to the TRAFAC class myosin-kinesin ATPase superfamily. Myosin family.</text>
</comment>
<evidence type="ECO:0000259" key="16">
    <source>
        <dbReference type="PROSITE" id="PS51456"/>
    </source>
</evidence>
<keyword evidence="17" id="KW-1185">Reference proteome</keyword>
<evidence type="ECO:0000313" key="18">
    <source>
        <dbReference type="RefSeq" id="XP_028966557.1"/>
    </source>
</evidence>
<feature type="region of interest" description="Disordered" evidence="14">
    <location>
        <begin position="1115"/>
        <end position="1236"/>
    </location>
</feature>
<dbReference type="CTD" id="34012"/>
<dbReference type="PROSITE" id="PS51456">
    <property type="entry name" value="MYOSIN_MOTOR"/>
    <property type="match status" value="1"/>
</dbReference>
<keyword evidence="7 12" id="KW-0518">Myosin</keyword>
<dbReference type="GO" id="GO:0016459">
    <property type="term" value="C:myosin complex"/>
    <property type="evidence" value="ECO:0007669"/>
    <property type="project" value="UniProtKB-KW"/>
</dbReference>
<dbReference type="Pfam" id="PF00063">
    <property type="entry name" value="Myosin_head"/>
    <property type="match status" value="1"/>
</dbReference>
<dbReference type="Pfam" id="PF00069">
    <property type="entry name" value="Pkinase"/>
    <property type="match status" value="1"/>
</dbReference>
<dbReference type="Gene3D" id="1.20.58.530">
    <property type="match status" value="1"/>
</dbReference>
<dbReference type="PROSITE" id="PS50096">
    <property type="entry name" value="IQ"/>
    <property type="match status" value="1"/>
</dbReference>
<dbReference type="PROSITE" id="PS50011">
    <property type="entry name" value="PROTEIN_KINASE_DOM"/>
    <property type="match status" value="1"/>
</dbReference>
<dbReference type="GO" id="GO:0003779">
    <property type="term" value="F:actin binding"/>
    <property type="evidence" value="ECO:0007669"/>
    <property type="project" value="UniProtKB-KW"/>
</dbReference>
<dbReference type="InterPro" id="IPR001609">
    <property type="entry name" value="Myosin_head_motor_dom-like"/>
</dbReference>
<evidence type="ECO:0000256" key="10">
    <source>
        <dbReference type="ARBA" id="ARBA00023212"/>
    </source>
</evidence>
<evidence type="ECO:0000256" key="12">
    <source>
        <dbReference type="PROSITE-ProRule" id="PRU00782"/>
    </source>
</evidence>
<keyword evidence="3" id="KW-0963">Cytoplasm</keyword>